<evidence type="ECO:0000256" key="1">
    <source>
        <dbReference type="SAM" id="Phobius"/>
    </source>
</evidence>
<reference evidence="2 3" key="1">
    <citation type="submission" date="2017-11" db="EMBL/GenBank/DDBJ databases">
        <title>Draft Genome Sequence of Sporolactobacillus inulinus NBRC 111894 Isolated from Koso, a Japanese Sugar-Vegetable Fermented Beverage.</title>
        <authorList>
            <person name="Chiou T.Y."/>
            <person name="Oshima K."/>
            <person name="Suda W."/>
            <person name="Hattori M."/>
            <person name="Takahashi T."/>
        </authorList>
    </citation>
    <scope>NUCLEOTIDE SEQUENCE [LARGE SCALE GENOMIC DNA]</scope>
    <source>
        <strain evidence="2 3">NBRC111894</strain>
    </source>
</reference>
<evidence type="ECO:0000313" key="3">
    <source>
        <dbReference type="Proteomes" id="UP000319716"/>
    </source>
</evidence>
<comment type="caution">
    <text evidence="2">The sequence shown here is derived from an EMBL/GenBank/DDBJ whole genome shotgun (WGS) entry which is preliminary data.</text>
</comment>
<organism evidence="2 3">
    <name type="scientific">Sporolactobacillus inulinus</name>
    <dbReference type="NCBI Taxonomy" id="2078"/>
    <lineage>
        <taxon>Bacteria</taxon>
        <taxon>Bacillati</taxon>
        <taxon>Bacillota</taxon>
        <taxon>Bacilli</taxon>
        <taxon>Bacillales</taxon>
        <taxon>Sporolactobacillaceae</taxon>
        <taxon>Sporolactobacillus</taxon>
    </lineage>
</organism>
<gene>
    <name evidence="2" type="ORF">NBRC111894_626</name>
</gene>
<accession>A0A4Y1Z7R0</accession>
<feature type="transmembrane region" description="Helical" evidence="1">
    <location>
        <begin position="21"/>
        <end position="40"/>
    </location>
</feature>
<evidence type="ECO:0000313" key="2">
    <source>
        <dbReference type="EMBL" id="GAY75072.1"/>
    </source>
</evidence>
<dbReference type="Proteomes" id="UP000319716">
    <property type="component" value="Unassembled WGS sequence"/>
</dbReference>
<dbReference type="EMBL" id="BEXB01000003">
    <property type="protein sequence ID" value="GAY75072.1"/>
    <property type="molecule type" value="Genomic_DNA"/>
</dbReference>
<feature type="transmembrane region" description="Helical" evidence="1">
    <location>
        <begin position="46"/>
        <end position="64"/>
    </location>
</feature>
<name>A0A4Y1Z7R0_9BACL</name>
<protein>
    <submittedName>
        <fullName evidence="2">Uncharacterized protein</fullName>
    </submittedName>
</protein>
<dbReference type="RefSeq" id="WP_262392092.1">
    <property type="nucleotide sequence ID" value="NZ_BEXB01000003.1"/>
</dbReference>
<keyword evidence="1" id="KW-1133">Transmembrane helix</keyword>
<proteinExistence type="predicted"/>
<sequence length="76" mass="8486">MVNDLAENGAKEKRLHGCQRGSKLLLGTILLGLLANWFFVDQAFGISVPLFVLAFYGIFFWNMGSAVRVQKILPED</sequence>
<dbReference type="AlphaFoldDB" id="A0A4Y1Z7R0"/>
<keyword evidence="1" id="KW-0472">Membrane</keyword>
<keyword evidence="1" id="KW-0812">Transmembrane</keyword>